<dbReference type="GO" id="GO:0016787">
    <property type="term" value="F:hydrolase activity"/>
    <property type="evidence" value="ECO:0007669"/>
    <property type="project" value="UniProtKB-KW"/>
</dbReference>
<evidence type="ECO:0000259" key="8">
    <source>
        <dbReference type="PROSITE" id="PS50026"/>
    </source>
</evidence>
<feature type="region of interest" description="Disordered" evidence="7">
    <location>
        <begin position="536"/>
        <end position="590"/>
    </location>
</feature>
<evidence type="ECO:0000256" key="7">
    <source>
        <dbReference type="SAM" id="MobiDB-lite"/>
    </source>
</evidence>
<keyword evidence="6" id="KW-0245">EGF-like domain</keyword>
<dbReference type="SMART" id="SM00608">
    <property type="entry name" value="ACR"/>
    <property type="match status" value="1"/>
</dbReference>
<dbReference type="GO" id="GO:0005730">
    <property type="term" value="C:nucleolus"/>
    <property type="evidence" value="ECO:0007669"/>
    <property type="project" value="TreeGrafter"/>
</dbReference>
<name>A0A3M7T671_BRAPC</name>
<feature type="disulfide bond" evidence="6">
    <location>
        <begin position="193"/>
        <end position="202"/>
    </location>
</feature>
<organism evidence="10 11">
    <name type="scientific">Brachionus plicatilis</name>
    <name type="common">Marine rotifer</name>
    <name type="synonym">Brachionus muelleri</name>
    <dbReference type="NCBI Taxonomy" id="10195"/>
    <lineage>
        <taxon>Eukaryota</taxon>
        <taxon>Metazoa</taxon>
        <taxon>Spiralia</taxon>
        <taxon>Gnathifera</taxon>
        <taxon>Rotifera</taxon>
        <taxon>Eurotatoria</taxon>
        <taxon>Monogononta</taxon>
        <taxon>Pseudotrocha</taxon>
        <taxon>Ploima</taxon>
        <taxon>Brachionidae</taxon>
        <taxon>Brachionus</taxon>
    </lineage>
</organism>
<dbReference type="Pfam" id="PF17771">
    <property type="entry name" value="ADAMTS_CR_2"/>
    <property type="match status" value="1"/>
</dbReference>
<evidence type="ECO:0000256" key="5">
    <source>
        <dbReference type="ARBA" id="ARBA00023180"/>
    </source>
</evidence>
<dbReference type="InterPro" id="IPR000742">
    <property type="entry name" value="EGF"/>
</dbReference>
<keyword evidence="3" id="KW-0862">Zinc</keyword>
<keyword evidence="4 6" id="KW-1015">Disulfide bond</keyword>
<evidence type="ECO:0000256" key="4">
    <source>
        <dbReference type="ARBA" id="ARBA00023157"/>
    </source>
</evidence>
<evidence type="ECO:0000256" key="2">
    <source>
        <dbReference type="ARBA" id="ARBA00022801"/>
    </source>
</evidence>
<dbReference type="Gene3D" id="3.40.1620.60">
    <property type="match status" value="1"/>
</dbReference>
<evidence type="ECO:0000256" key="3">
    <source>
        <dbReference type="ARBA" id="ARBA00022833"/>
    </source>
</evidence>
<reference evidence="10 11" key="1">
    <citation type="journal article" date="2018" name="Sci. Rep.">
        <title>Genomic signatures of local adaptation to the degree of environmental predictability in rotifers.</title>
        <authorList>
            <person name="Franch-Gras L."/>
            <person name="Hahn C."/>
            <person name="Garcia-Roger E.M."/>
            <person name="Carmona M.J."/>
            <person name="Serra M."/>
            <person name="Gomez A."/>
        </authorList>
    </citation>
    <scope>NUCLEOTIDE SEQUENCE [LARGE SCALE GENOMIC DNA]</scope>
    <source>
        <strain evidence="10">HYR1</strain>
    </source>
</reference>
<evidence type="ECO:0000313" key="11">
    <source>
        <dbReference type="Proteomes" id="UP000276133"/>
    </source>
</evidence>
<dbReference type="CDD" id="cd00054">
    <property type="entry name" value="EGF_CA"/>
    <property type="match status" value="1"/>
</dbReference>
<feature type="compositionally biased region" description="Polar residues" evidence="7">
    <location>
        <begin position="548"/>
        <end position="562"/>
    </location>
</feature>
<evidence type="ECO:0000256" key="6">
    <source>
        <dbReference type="PROSITE-ProRule" id="PRU00076"/>
    </source>
</evidence>
<dbReference type="SUPFAM" id="SSF57196">
    <property type="entry name" value="EGF/Laminin"/>
    <property type="match status" value="1"/>
</dbReference>
<feature type="region of interest" description="Disordered" evidence="7">
    <location>
        <begin position="420"/>
        <end position="513"/>
    </location>
</feature>
<evidence type="ECO:0000313" key="10">
    <source>
        <dbReference type="EMBL" id="RNA43461.1"/>
    </source>
</evidence>
<dbReference type="GO" id="GO:0003676">
    <property type="term" value="F:nucleic acid binding"/>
    <property type="evidence" value="ECO:0007669"/>
    <property type="project" value="InterPro"/>
</dbReference>
<proteinExistence type="predicted"/>
<dbReference type="GO" id="GO:0010521">
    <property type="term" value="F:telomerase inhibitor activity"/>
    <property type="evidence" value="ECO:0007669"/>
    <property type="project" value="TreeGrafter"/>
</dbReference>
<feature type="non-terminal residue" evidence="10">
    <location>
        <position position="1"/>
    </location>
</feature>
<feature type="compositionally biased region" description="Basic and acidic residues" evidence="7">
    <location>
        <begin position="494"/>
        <end position="505"/>
    </location>
</feature>
<dbReference type="Gene3D" id="2.10.25.10">
    <property type="entry name" value="Laminin"/>
    <property type="match status" value="1"/>
</dbReference>
<dbReference type="Proteomes" id="UP000276133">
    <property type="component" value="Unassembled WGS sequence"/>
</dbReference>
<feature type="domain" description="G-patch" evidence="9">
    <location>
        <begin position="226"/>
        <end position="272"/>
    </location>
</feature>
<dbReference type="InterPro" id="IPR050656">
    <property type="entry name" value="PINX1"/>
</dbReference>
<evidence type="ECO:0000259" key="9">
    <source>
        <dbReference type="PROSITE" id="PS50174"/>
    </source>
</evidence>
<dbReference type="Pfam" id="PF01585">
    <property type="entry name" value="G-patch"/>
    <property type="match status" value="1"/>
</dbReference>
<protein>
    <submittedName>
        <fullName evidence="10">PIN2 TERF1-interacting telomerase inhibitor 1</fullName>
    </submittedName>
</protein>
<sequence>DVQCLTEADDYLKSKTVNFTKNSRLGNFWELDEQCKAIFGMNASFCKDFGNDLCLNLYCRVNKSAEYCSSHGGALQGSICDSGKICVHSECVPDKKAINDDCPFGDDAIVKDYFTNEIVMTVFIINGLKISVAVLVKYIDFCKLIDNIQLGCPKTCGICSTKITCQSDENLCKNEGVCINITTENIKSFKCECTEGYSGEYCEETEPKKKVKYSIDPNALHWANNEDKFGKRLMEKMGWQKGKGLGANENGMTDHIKVKFKLDTKGIGFKNEYDNVWLDHQDEFENLLSNLSQNSANGNDKTEKTEQVKSLEERSRQSRKLHYQKFAKSKDLSSVTANDLNCILGTQKRKLKSSKESNKIPSSETEDADVFRPSFSQVISDKVKNESENKVEDDFGLKFSTNKLSVSDYFANKMASKLNLNKNTTNGSWNDSNEERKAMTVNQVEEENFAKKKKKKRNKSKDESKTELEDEEMENLGRNGKNVNESIEIPVSFDLKETEEHDSDAKKKKKKKKNKELVESEGFCLSVKSEQTITDLDENSDNKKNELTDNNFSDTRLNEATVNENIPKKKKKKSKEKEENVSLNEESDQKTNDLDSLVKASFKGSNLLSIYGYSAYYINSNLEEVINEKVKRLNRKRYLMNKKIEIDAEYYKLSKKMNV</sequence>
<feature type="compositionally biased region" description="Basic and acidic residues" evidence="7">
    <location>
        <begin position="300"/>
        <end position="316"/>
    </location>
</feature>
<feature type="domain" description="EGF-like" evidence="8">
    <location>
        <begin position="161"/>
        <end position="203"/>
    </location>
</feature>
<keyword evidence="11" id="KW-1185">Reference proteome</keyword>
<dbReference type="AlphaFoldDB" id="A0A3M7T671"/>
<evidence type="ECO:0000256" key="1">
    <source>
        <dbReference type="ARBA" id="ARBA00022723"/>
    </source>
</evidence>
<dbReference type="PANTHER" id="PTHR23149">
    <property type="entry name" value="G PATCH DOMAIN CONTAINING PROTEIN"/>
    <property type="match status" value="1"/>
</dbReference>
<keyword evidence="5" id="KW-0325">Glycoprotein</keyword>
<dbReference type="GO" id="GO:0046872">
    <property type="term" value="F:metal ion binding"/>
    <property type="evidence" value="ECO:0007669"/>
    <property type="project" value="UniProtKB-KW"/>
</dbReference>
<dbReference type="InterPro" id="IPR000467">
    <property type="entry name" value="G_patch_dom"/>
</dbReference>
<keyword evidence="2" id="KW-0378">Hydrolase</keyword>
<dbReference type="SMART" id="SM00181">
    <property type="entry name" value="EGF"/>
    <property type="match status" value="1"/>
</dbReference>
<gene>
    <name evidence="10" type="ORF">BpHYR1_028363</name>
</gene>
<dbReference type="InterPro" id="IPR041645">
    <property type="entry name" value="ADAMTS_CR_2"/>
</dbReference>
<dbReference type="InterPro" id="IPR006586">
    <property type="entry name" value="ADAM_Cys-rich"/>
</dbReference>
<dbReference type="PROSITE" id="PS50174">
    <property type="entry name" value="G_PATCH"/>
    <property type="match status" value="1"/>
</dbReference>
<dbReference type="STRING" id="10195.A0A3M7T671"/>
<comment type="caution">
    <text evidence="6">Lacks conserved residue(s) required for the propagation of feature annotation.</text>
</comment>
<dbReference type="PANTHER" id="PTHR23149:SF27">
    <property type="entry name" value="PIN2_TERF1-INTERACTING TELOMERASE INHIBITOR 1"/>
    <property type="match status" value="1"/>
</dbReference>
<keyword evidence="1" id="KW-0479">Metal-binding</keyword>
<dbReference type="PROSITE" id="PS01186">
    <property type="entry name" value="EGF_2"/>
    <property type="match status" value="1"/>
</dbReference>
<dbReference type="PROSITE" id="PS00022">
    <property type="entry name" value="EGF_1"/>
    <property type="match status" value="1"/>
</dbReference>
<dbReference type="Pfam" id="PF00008">
    <property type="entry name" value="EGF"/>
    <property type="match status" value="1"/>
</dbReference>
<comment type="caution">
    <text evidence="10">The sequence shown here is derived from an EMBL/GenBank/DDBJ whole genome shotgun (WGS) entry which is preliminary data.</text>
</comment>
<dbReference type="OrthoDB" id="29523at2759"/>
<dbReference type="PROSITE" id="PS50026">
    <property type="entry name" value="EGF_3"/>
    <property type="match status" value="1"/>
</dbReference>
<feature type="region of interest" description="Disordered" evidence="7">
    <location>
        <begin position="291"/>
        <end position="320"/>
    </location>
</feature>
<dbReference type="EMBL" id="REGN01000222">
    <property type="protein sequence ID" value="RNA43461.1"/>
    <property type="molecule type" value="Genomic_DNA"/>
</dbReference>
<accession>A0A3M7T671</accession>
<feature type="compositionally biased region" description="Polar residues" evidence="7">
    <location>
        <begin position="420"/>
        <end position="431"/>
    </location>
</feature>
<dbReference type="SMART" id="SM00443">
    <property type="entry name" value="G_patch"/>
    <property type="match status" value="1"/>
</dbReference>